<gene>
    <name evidence="1" type="ORF">BDN72DRAFT_916722</name>
</gene>
<accession>A0ACD2ZXQ4</accession>
<dbReference type="EMBL" id="ML209649">
    <property type="protein sequence ID" value="TFK58092.1"/>
    <property type="molecule type" value="Genomic_DNA"/>
</dbReference>
<evidence type="ECO:0000313" key="1">
    <source>
        <dbReference type="EMBL" id="TFK58092.1"/>
    </source>
</evidence>
<dbReference type="Proteomes" id="UP000308600">
    <property type="component" value="Unassembled WGS sequence"/>
</dbReference>
<reference evidence="1 2" key="1">
    <citation type="journal article" date="2019" name="Nat. Ecol. Evol.">
        <title>Megaphylogeny resolves global patterns of mushroom evolution.</title>
        <authorList>
            <person name="Varga T."/>
            <person name="Krizsan K."/>
            <person name="Foldi C."/>
            <person name="Dima B."/>
            <person name="Sanchez-Garcia M."/>
            <person name="Sanchez-Ramirez S."/>
            <person name="Szollosi G.J."/>
            <person name="Szarkandi J.G."/>
            <person name="Papp V."/>
            <person name="Albert L."/>
            <person name="Andreopoulos W."/>
            <person name="Angelini C."/>
            <person name="Antonin V."/>
            <person name="Barry K.W."/>
            <person name="Bougher N.L."/>
            <person name="Buchanan P."/>
            <person name="Buyck B."/>
            <person name="Bense V."/>
            <person name="Catcheside P."/>
            <person name="Chovatia M."/>
            <person name="Cooper J."/>
            <person name="Damon W."/>
            <person name="Desjardin D."/>
            <person name="Finy P."/>
            <person name="Geml J."/>
            <person name="Haridas S."/>
            <person name="Hughes K."/>
            <person name="Justo A."/>
            <person name="Karasinski D."/>
            <person name="Kautmanova I."/>
            <person name="Kiss B."/>
            <person name="Kocsube S."/>
            <person name="Kotiranta H."/>
            <person name="LaButti K.M."/>
            <person name="Lechner B.E."/>
            <person name="Liimatainen K."/>
            <person name="Lipzen A."/>
            <person name="Lukacs Z."/>
            <person name="Mihaltcheva S."/>
            <person name="Morgado L.N."/>
            <person name="Niskanen T."/>
            <person name="Noordeloos M.E."/>
            <person name="Ohm R.A."/>
            <person name="Ortiz-Santana B."/>
            <person name="Ovrebo C."/>
            <person name="Racz N."/>
            <person name="Riley R."/>
            <person name="Savchenko A."/>
            <person name="Shiryaev A."/>
            <person name="Soop K."/>
            <person name="Spirin V."/>
            <person name="Szebenyi C."/>
            <person name="Tomsovsky M."/>
            <person name="Tulloss R.E."/>
            <person name="Uehling J."/>
            <person name="Grigoriev I.V."/>
            <person name="Vagvolgyi C."/>
            <person name="Papp T."/>
            <person name="Martin F.M."/>
            <person name="Miettinen O."/>
            <person name="Hibbett D.S."/>
            <person name="Nagy L.G."/>
        </authorList>
    </citation>
    <scope>NUCLEOTIDE SEQUENCE [LARGE SCALE GENOMIC DNA]</scope>
    <source>
        <strain evidence="1 2">NL-1719</strain>
    </source>
</reference>
<keyword evidence="2" id="KW-1185">Reference proteome</keyword>
<sequence>MNPPGDQKKTSGKLQVIPSSKESMASSISGGNVGCANSAMRVRKDWRETMDSRTSFPLVPPLYTFSSIHLACCAPAAAEIVHHSLLVLASALTLTKSMSNTASSPRLPPELEKEIFTLSLRQQNTDAQNLLLVAKRFFDWLIPIYYEVVMITRYKDSGKWPPGIEAERLKQYGHHVRHFLILDKKSDVKLLSHCPNVFNLAMRAVIPESEMETILGLPVTRLSIKITPFFQETPQCLAFVSRITHLDLVIPTQWEPKDVLPHFHVLTHLASFPNLTKPCDFFLYVKTLEVILLIGGGGAYQPDGSYLAVKAQDGDNWRIVQLLIAHLNTRDWVEGAWGREDMWALVDEVIEQRRKQRNLGYETGSK</sequence>
<proteinExistence type="predicted"/>
<evidence type="ECO:0000313" key="2">
    <source>
        <dbReference type="Proteomes" id="UP000308600"/>
    </source>
</evidence>
<name>A0ACD2ZXQ4_9AGAR</name>
<organism evidence="1 2">
    <name type="scientific">Pluteus cervinus</name>
    <dbReference type="NCBI Taxonomy" id="181527"/>
    <lineage>
        <taxon>Eukaryota</taxon>
        <taxon>Fungi</taxon>
        <taxon>Dikarya</taxon>
        <taxon>Basidiomycota</taxon>
        <taxon>Agaricomycotina</taxon>
        <taxon>Agaricomycetes</taxon>
        <taxon>Agaricomycetidae</taxon>
        <taxon>Agaricales</taxon>
        <taxon>Pluteineae</taxon>
        <taxon>Pluteaceae</taxon>
        <taxon>Pluteus</taxon>
    </lineage>
</organism>
<protein>
    <submittedName>
        <fullName evidence="1">Uncharacterized protein</fullName>
    </submittedName>
</protein>